<evidence type="ECO:0000256" key="2">
    <source>
        <dbReference type="ARBA" id="ARBA00013274"/>
    </source>
</evidence>
<feature type="region of interest" description="Disordered" evidence="10">
    <location>
        <begin position="63"/>
        <end position="84"/>
    </location>
</feature>
<proteinExistence type="inferred from homology"/>
<dbReference type="PANTHER" id="PTHR10728:SF33">
    <property type="entry name" value="LYSOPHOSPHOLIPASE 1-RELATED"/>
    <property type="match status" value="1"/>
</dbReference>
<feature type="compositionally biased region" description="Polar residues" evidence="10">
    <location>
        <begin position="664"/>
        <end position="673"/>
    </location>
</feature>
<keyword evidence="7" id="KW-0325">Glycoprotein</keyword>
<dbReference type="EC" id="3.1.1.5" evidence="2 9"/>
<dbReference type="SMART" id="SM00022">
    <property type="entry name" value="PLAc"/>
    <property type="match status" value="1"/>
</dbReference>
<dbReference type="EMBL" id="CP033148">
    <property type="protein sequence ID" value="AYO41267.1"/>
    <property type="molecule type" value="Genomic_DNA"/>
</dbReference>
<dbReference type="PANTHER" id="PTHR10728">
    <property type="entry name" value="CYTOSOLIC PHOSPHOLIPASE A2"/>
    <property type="match status" value="1"/>
</dbReference>
<evidence type="ECO:0000256" key="10">
    <source>
        <dbReference type="SAM" id="MobiDB-lite"/>
    </source>
</evidence>
<evidence type="ECO:0000256" key="9">
    <source>
        <dbReference type="RuleBase" id="RU362103"/>
    </source>
</evidence>
<dbReference type="InterPro" id="IPR016035">
    <property type="entry name" value="Acyl_Trfase/lysoPLipase"/>
</dbReference>
<evidence type="ECO:0000313" key="12">
    <source>
        <dbReference type="EMBL" id="AYO41267.1"/>
    </source>
</evidence>
<feature type="signal peptide" evidence="9">
    <location>
        <begin position="1"/>
        <end position="22"/>
    </location>
</feature>
<dbReference type="STRING" id="425264.A0A3G2S518"/>
<dbReference type="FunFam" id="3.40.1090.10:FF:000010">
    <property type="entry name" value="Lysophospholipase"/>
    <property type="match status" value="1"/>
</dbReference>
<dbReference type="OrthoDB" id="4084751at2759"/>
<evidence type="ECO:0000256" key="3">
    <source>
        <dbReference type="ARBA" id="ARBA00022729"/>
    </source>
</evidence>
<gene>
    <name evidence="12" type="primary">plb1</name>
    <name evidence="12" type="ORF">DNF11_0317</name>
</gene>
<feature type="region of interest" description="Disordered" evidence="10">
    <location>
        <begin position="655"/>
        <end position="686"/>
    </location>
</feature>
<dbReference type="GO" id="GO:0046475">
    <property type="term" value="P:glycerophospholipid catabolic process"/>
    <property type="evidence" value="ECO:0007669"/>
    <property type="project" value="TreeGrafter"/>
</dbReference>
<dbReference type="GO" id="GO:0005829">
    <property type="term" value="C:cytosol"/>
    <property type="evidence" value="ECO:0007669"/>
    <property type="project" value="TreeGrafter"/>
</dbReference>
<accession>A0A3G2S518</accession>
<evidence type="ECO:0000256" key="5">
    <source>
        <dbReference type="ARBA" id="ARBA00022963"/>
    </source>
</evidence>
<comment type="catalytic activity">
    <reaction evidence="9">
        <text>a 1-acyl-sn-glycero-3-phosphocholine + H2O = sn-glycerol 3-phosphocholine + a fatty acid + H(+)</text>
        <dbReference type="Rhea" id="RHEA:15177"/>
        <dbReference type="ChEBI" id="CHEBI:15377"/>
        <dbReference type="ChEBI" id="CHEBI:15378"/>
        <dbReference type="ChEBI" id="CHEBI:16870"/>
        <dbReference type="ChEBI" id="CHEBI:28868"/>
        <dbReference type="ChEBI" id="CHEBI:58168"/>
        <dbReference type="EC" id="3.1.1.5"/>
    </reaction>
</comment>
<dbReference type="GO" id="GO:0004623">
    <property type="term" value="F:phospholipase A2 activity"/>
    <property type="evidence" value="ECO:0007669"/>
    <property type="project" value="TreeGrafter"/>
</dbReference>
<dbReference type="AlphaFoldDB" id="A0A3G2S518"/>
<evidence type="ECO:0000259" key="11">
    <source>
        <dbReference type="PROSITE" id="PS51210"/>
    </source>
</evidence>
<feature type="chain" id="PRO_5017850419" description="Lysophospholipase" evidence="9">
    <location>
        <begin position="23"/>
        <end position="712"/>
    </location>
</feature>
<evidence type="ECO:0000256" key="7">
    <source>
        <dbReference type="ARBA" id="ARBA00023180"/>
    </source>
</evidence>
<keyword evidence="5 8" id="KW-0442">Lipid degradation</keyword>
<keyword evidence="13" id="KW-1185">Reference proteome</keyword>
<keyword evidence="3 9" id="KW-0732">Signal</keyword>
<evidence type="ECO:0000256" key="4">
    <source>
        <dbReference type="ARBA" id="ARBA00022801"/>
    </source>
</evidence>
<keyword evidence="6 8" id="KW-0443">Lipid metabolism</keyword>
<evidence type="ECO:0000256" key="1">
    <source>
        <dbReference type="ARBA" id="ARBA00008780"/>
    </source>
</evidence>
<dbReference type="SUPFAM" id="SSF52151">
    <property type="entry name" value="FabD/lysophospholipase-like"/>
    <property type="match status" value="1"/>
</dbReference>
<keyword evidence="4 8" id="KW-0378">Hydrolase</keyword>
<organism evidence="12 13">
    <name type="scientific">Malassezia restricta (strain ATCC 96810 / NBRC 103918 / CBS 7877)</name>
    <name type="common">Seborrheic dermatitis infection agent</name>
    <dbReference type="NCBI Taxonomy" id="425264"/>
    <lineage>
        <taxon>Eukaryota</taxon>
        <taxon>Fungi</taxon>
        <taxon>Dikarya</taxon>
        <taxon>Basidiomycota</taxon>
        <taxon>Ustilaginomycotina</taxon>
        <taxon>Malasseziomycetes</taxon>
        <taxon>Malasseziales</taxon>
        <taxon>Malasseziaceae</taxon>
        <taxon>Malassezia</taxon>
    </lineage>
</organism>
<dbReference type="InterPro" id="IPR002642">
    <property type="entry name" value="LysoPLipase_cat_dom"/>
</dbReference>
<name>A0A3G2S518_MALR7</name>
<dbReference type="GO" id="GO:0004622">
    <property type="term" value="F:phosphatidylcholine lysophospholipase activity"/>
    <property type="evidence" value="ECO:0007669"/>
    <property type="project" value="UniProtKB-EC"/>
</dbReference>
<dbReference type="PROSITE" id="PS51210">
    <property type="entry name" value="PLA2C"/>
    <property type="match status" value="1"/>
</dbReference>
<evidence type="ECO:0000256" key="8">
    <source>
        <dbReference type="PROSITE-ProRule" id="PRU00555"/>
    </source>
</evidence>
<dbReference type="Pfam" id="PF01735">
    <property type="entry name" value="PLA2_B"/>
    <property type="match status" value="1"/>
</dbReference>
<protein>
    <recommendedName>
        <fullName evidence="2 9">Lysophospholipase</fullName>
        <ecNumber evidence="2 9">3.1.1.5</ecNumber>
    </recommendedName>
</protein>
<evidence type="ECO:0000313" key="13">
    <source>
        <dbReference type="Proteomes" id="UP000269793"/>
    </source>
</evidence>
<feature type="domain" description="PLA2c" evidence="11">
    <location>
        <begin position="83"/>
        <end position="634"/>
    </location>
</feature>
<reference evidence="12 13" key="1">
    <citation type="submission" date="2018-10" db="EMBL/GenBank/DDBJ databases">
        <title>Complete genome sequence of Malassezia restricta CBS 7877.</title>
        <authorList>
            <person name="Morand S.C."/>
            <person name="Bertignac M."/>
            <person name="Iltis A."/>
            <person name="Kolder I."/>
            <person name="Pirovano W."/>
            <person name="Jourdain R."/>
            <person name="Clavaud C."/>
        </authorList>
    </citation>
    <scope>NUCLEOTIDE SEQUENCE [LARGE SCALE GENOMIC DNA]</scope>
    <source>
        <strain evidence="12 13">CBS 7877</strain>
    </source>
</reference>
<comment type="similarity">
    <text evidence="1 9">Belongs to the lysophospholipase family.</text>
</comment>
<dbReference type="Gene3D" id="3.40.1090.10">
    <property type="entry name" value="Cytosolic phospholipase A2 catalytic domain"/>
    <property type="match status" value="1"/>
</dbReference>
<sequence>MKLSVVLFVAASCLLAGTQVQATYKDGKGTTHWEQHELDTAISPDERERLVETMVKAHQIVDKERSKQRRYSPKDTYAPVNVPCPPMPEGDNYVGFVRNATNQSLNPNEAAYVKRHRQNNKRRWADWLKRAGMDDNGVPGGVDSFLSDERNQPRVGFAASGGGYRAMLVALGVAQGFDERNKTAMDRGVGGLLQLADYFAGLSGGSWATGSMAINDWPTMQSLVDDIMDLSSNLVKPSHDKLSFYKDLFNDVSDKKDAGFPVSISDYWSRALSYQLLNKTDHSPMFVHHGQRTTYSDIVNTTSFKDASYPLPIVLSIGRPPNEIMINPNATYFEFTPFEFGTWQPYLQAFFPVGYLGSDMRNGKQNAKDKSCVANYDNFGYVVGTSSTLFNGAYTAFLEGNKTGVLNDILKKILEDTDKGYNDVAPVPNPFKGYRTDSNVFWQEKYIDLVDGGEANQNIPFEPLLQPARELDMIIGIDVGSDHAGWPNGTDLWETQRRMQLDEFSYMAFPKVPEMKTFVNRGYNTRPTFFGCNPKNATNADKASRPAPLVVYLPNYPYTYMTNASTFELAYNVEHQHRMLDNSVDIATMGGNMSNWHECLACASVLRSLQRSNTKVPSKCQKCLDMYCWDGTEDESEPGMYTPPTGAPAFVASHGKKNVKPPVTGSNDTSESTIGEIMGSKDDTGNSAPKAAMMPLAMSAAMVCATVLTMLM</sequence>
<dbReference type="VEuPathDB" id="FungiDB:DNF11_0317"/>
<evidence type="ECO:0000256" key="6">
    <source>
        <dbReference type="ARBA" id="ARBA00023098"/>
    </source>
</evidence>
<dbReference type="Proteomes" id="UP000269793">
    <property type="component" value="Chromosome I"/>
</dbReference>